<proteinExistence type="predicted"/>
<organism evidence="2 3">
    <name type="scientific">Streptosporangium vulgare</name>
    <dbReference type="NCBI Taxonomy" id="46190"/>
    <lineage>
        <taxon>Bacteria</taxon>
        <taxon>Bacillati</taxon>
        <taxon>Actinomycetota</taxon>
        <taxon>Actinomycetes</taxon>
        <taxon>Streptosporangiales</taxon>
        <taxon>Streptosporangiaceae</taxon>
        <taxon>Streptosporangium</taxon>
    </lineage>
</organism>
<keyword evidence="3" id="KW-1185">Reference proteome</keyword>
<feature type="region of interest" description="Disordered" evidence="1">
    <location>
        <begin position="36"/>
        <end position="141"/>
    </location>
</feature>
<evidence type="ECO:0000256" key="1">
    <source>
        <dbReference type="SAM" id="MobiDB-lite"/>
    </source>
</evidence>
<accession>A0ABV5TE94</accession>
<evidence type="ECO:0000313" key="2">
    <source>
        <dbReference type="EMBL" id="MFB9676008.1"/>
    </source>
</evidence>
<reference evidence="2 3" key="1">
    <citation type="submission" date="2024-09" db="EMBL/GenBank/DDBJ databases">
        <authorList>
            <person name="Sun Q."/>
            <person name="Mori K."/>
        </authorList>
    </citation>
    <scope>NUCLEOTIDE SEQUENCE [LARGE SCALE GENOMIC DNA]</scope>
    <source>
        <strain evidence="2 3">JCM 3028</strain>
    </source>
</reference>
<protein>
    <submittedName>
        <fullName evidence="2">Uncharacterized protein</fullName>
    </submittedName>
</protein>
<gene>
    <name evidence="2" type="ORF">ACFFRH_10955</name>
</gene>
<feature type="compositionally biased region" description="Basic and acidic residues" evidence="1">
    <location>
        <begin position="64"/>
        <end position="77"/>
    </location>
</feature>
<evidence type="ECO:0000313" key="3">
    <source>
        <dbReference type="Proteomes" id="UP001589610"/>
    </source>
</evidence>
<name>A0ABV5TE94_9ACTN</name>
<dbReference type="RefSeq" id="WP_344742637.1">
    <property type="nucleotide sequence ID" value="NZ_BAAAWW010000002.1"/>
</dbReference>
<dbReference type="EMBL" id="JBHMBS010000004">
    <property type="protein sequence ID" value="MFB9676008.1"/>
    <property type="molecule type" value="Genomic_DNA"/>
</dbReference>
<comment type="caution">
    <text evidence="2">The sequence shown here is derived from an EMBL/GenBank/DDBJ whole genome shotgun (WGS) entry which is preliminary data.</text>
</comment>
<sequence>MTARRRTYLSPLTACWLFANLLLGLTILMLGTQAPPSPPAEAVADTTRLRPDTVRSLPETARLSAKEPGTERARAEELPANPANPAKEFPRENQADRDREDRGQADREDQADRGEGEESPGGERSARSRPLPSPCADLVGGVRAEPTTISFRVVPGTGDGALSAQVRQELRKYGERLTGRRVGMVLTFGTGDGAGAGVRLATRVNAALREAYPRVFGTAVTRNFHDLAAPNGSISMEIYFVTRGCSPASTRSTG</sequence>
<dbReference type="Proteomes" id="UP001589610">
    <property type="component" value="Unassembled WGS sequence"/>
</dbReference>
<feature type="compositionally biased region" description="Basic and acidic residues" evidence="1">
    <location>
        <begin position="88"/>
        <end position="116"/>
    </location>
</feature>